<sequence>MLLKCIICFCARTNEGRNMP</sequence>
<name>A0A0A8ZD23_ARUDO</name>
<reference evidence="1" key="2">
    <citation type="journal article" date="2015" name="Data Brief">
        <title>Shoot transcriptome of the giant reed, Arundo donax.</title>
        <authorList>
            <person name="Barrero R.A."/>
            <person name="Guerrero F.D."/>
            <person name="Moolhuijzen P."/>
            <person name="Goolsby J.A."/>
            <person name="Tidwell J."/>
            <person name="Bellgard S.E."/>
            <person name="Bellgard M.I."/>
        </authorList>
    </citation>
    <scope>NUCLEOTIDE SEQUENCE</scope>
    <source>
        <tissue evidence="1">Shoot tissue taken approximately 20 cm above the soil surface</tissue>
    </source>
</reference>
<dbReference type="EMBL" id="GBRH01263295">
    <property type="protein sequence ID" value="JAD34600.1"/>
    <property type="molecule type" value="Transcribed_RNA"/>
</dbReference>
<proteinExistence type="predicted"/>
<protein>
    <submittedName>
        <fullName evidence="1">Uncharacterized protein</fullName>
    </submittedName>
</protein>
<reference evidence="1" key="1">
    <citation type="submission" date="2014-09" db="EMBL/GenBank/DDBJ databases">
        <authorList>
            <person name="Magalhaes I.L.F."/>
            <person name="Oliveira U."/>
            <person name="Santos F.R."/>
            <person name="Vidigal T.H.D.A."/>
            <person name="Brescovit A.D."/>
            <person name="Santos A.J."/>
        </authorList>
    </citation>
    <scope>NUCLEOTIDE SEQUENCE</scope>
    <source>
        <tissue evidence="1">Shoot tissue taken approximately 20 cm above the soil surface</tissue>
    </source>
</reference>
<accession>A0A0A8ZD23</accession>
<evidence type="ECO:0000313" key="1">
    <source>
        <dbReference type="EMBL" id="JAD34600.1"/>
    </source>
</evidence>
<dbReference type="AlphaFoldDB" id="A0A0A8ZD23"/>
<organism evidence="1">
    <name type="scientific">Arundo donax</name>
    <name type="common">Giant reed</name>
    <name type="synonym">Donax arundinaceus</name>
    <dbReference type="NCBI Taxonomy" id="35708"/>
    <lineage>
        <taxon>Eukaryota</taxon>
        <taxon>Viridiplantae</taxon>
        <taxon>Streptophyta</taxon>
        <taxon>Embryophyta</taxon>
        <taxon>Tracheophyta</taxon>
        <taxon>Spermatophyta</taxon>
        <taxon>Magnoliopsida</taxon>
        <taxon>Liliopsida</taxon>
        <taxon>Poales</taxon>
        <taxon>Poaceae</taxon>
        <taxon>PACMAD clade</taxon>
        <taxon>Arundinoideae</taxon>
        <taxon>Arundineae</taxon>
        <taxon>Arundo</taxon>
    </lineage>
</organism>